<keyword evidence="4" id="KW-0256">Endoplasmic reticulum</keyword>
<proteinExistence type="inferred from homology"/>
<feature type="transmembrane region" description="Helical" evidence="7">
    <location>
        <begin position="127"/>
        <end position="145"/>
    </location>
</feature>
<gene>
    <name evidence="9" type="ORF">DCAR_012948</name>
    <name evidence="10" type="ORF">DCAR_0418154</name>
</gene>
<evidence type="ECO:0000256" key="6">
    <source>
        <dbReference type="ARBA" id="ARBA00023136"/>
    </source>
</evidence>
<dbReference type="Proteomes" id="UP000077755">
    <property type="component" value="Chromosome 4"/>
</dbReference>
<dbReference type="EMBL" id="LNRQ01000004">
    <property type="protein sequence ID" value="KZM99690.1"/>
    <property type="molecule type" value="Genomic_DNA"/>
</dbReference>
<evidence type="ECO:0000313" key="11">
    <source>
        <dbReference type="Proteomes" id="UP000077755"/>
    </source>
</evidence>
<dbReference type="InterPro" id="IPR051987">
    <property type="entry name" value="Sigma-2_receptor-like"/>
</dbReference>
<evidence type="ECO:0000313" key="9">
    <source>
        <dbReference type="EMBL" id="KZM99690.1"/>
    </source>
</evidence>
<comment type="subcellular location">
    <subcellularLocation>
        <location evidence="1">Endoplasmic reticulum membrane</location>
        <topology evidence="1">Multi-pass membrane protein</topology>
    </subcellularLocation>
</comment>
<evidence type="ECO:0000256" key="7">
    <source>
        <dbReference type="PIRNR" id="PIRNR031032"/>
    </source>
</evidence>
<evidence type="ECO:0000256" key="2">
    <source>
        <dbReference type="ARBA" id="ARBA00009096"/>
    </source>
</evidence>
<protein>
    <recommendedName>
        <fullName evidence="8">EXPERA domain-containing protein</fullName>
    </recommendedName>
</protein>
<keyword evidence="11" id="KW-1185">Reference proteome</keyword>
<dbReference type="PIRSF" id="PIRSF031032">
    <property type="entry name" value="TMP_97_prd"/>
    <property type="match status" value="1"/>
</dbReference>
<evidence type="ECO:0000256" key="1">
    <source>
        <dbReference type="ARBA" id="ARBA00004477"/>
    </source>
</evidence>
<dbReference type="PANTHER" id="PTHR31204:SF1">
    <property type="entry name" value="SIGMA INTRACELLULAR RECEPTOR 2"/>
    <property type="match status" value="1"/>
</dbReference>
<evidence type="ECO:0000256" key="3">
    <source>
        <dbReference type="ARBA" id="ARBA00022692"/>
    </source>
</evidence>
<organism evidence="9">
    <name type="scientific">Daucus carota subsp. sativus</name>
    <name type="common">Carrot</name>
    <dbReference type="NCBI Taxonomy" id="79200"/>
    <lineage>
        <taxon>Eukaryota</taxon>
        <taxon>Viridiplantae</taxon>
        <taxon>Streptophyta</taxon>
        <taxon>Embryophyta</taxon>
        <taxon>Tracheophyta</taxon>
        <taxon>Spermatophyta</taxon>
        <taxon>Magnoliopsida</taxon>
        <taxon>eudicotyledons</taxon>
        <taxon>Gunneridae</taxon>
        <taxon>Pentapetalae</taxon>
        <taxon>asterids</taxon>
        <taxon>campanulids</taxon>
        <taxon>Apiales</taxon>
        <taxon>Apiaceae</taxon>
        <taxon>Apioideae</taxon>
        <taxon>Scandiceae</taxon>
        <taxon>Daucinae</taxon>
        <taxon>Daucus</taxon>
        <taxon>Daucus sect. Daucus</taxon>
    </lineage>
</organism>
<dbReference type="Gramene" id="KZM99690">
    <property type="protein sequence ID" value="KZM99690"/>
    <property type="gene ID" value="DCAR_012948"/>
</dbReference>
<dbReference type="Pfam" id="PF05241">
    <property type="entry name" value="EBP"/>
    <property type="match status" value="1"/>
</dbReference>
<dbReference type="OrthoDB" id="433124at2759"/>
<dbReference type="InterPro" id="IPR033118">
    <property type="entry name" value="EXPERA"/>
</dbReference>
<dbReference type="GO" id="GO:0005789">
    <property type="term" value="C:endoplasmic reticulum membrane"/>
    <property type="evidence" value="ECO:0007669"/>
    <property type="project" value="UniProtKB-SubCell"/>
</dbReference>
<keyword evidence="3 7" id="KW-0812">Transmembrane</keyword>
<reference evidence="9" key="1">
    <citation type="journal article" date="2016" name="Nat. Genet.">
        <title>A high-quality carrot genome assembly provides new insights into carotenoid accumulation and asterid genome evolution.</title>
        <authorList>
            <person name="Iorizzo M."/>
            <person name="Ellison S."/>
            <person name="Senalik D."/>
            <person name="Zeng P."/>
            <person name="Satapoomin P."/>
            <person name="Huang J."/>
            <person name="Bowman M."/>
            <person name="Iovene M."/>
            <person name="Sanseverino W."/>
            <person name="Cavagnaro P."/>
            <person name="Yildiz M."/>
            <person name="Macko-Podgorni A."/>
            <person name="Moranska E."/>
            <person name="Grzebelus E."/>
            <person name="Grzebelus D."/>
            <person name="Ashrafi H."/>
            <person name="Zheng Z."/>
            <person name="Cheng S."/>
            <person name="Spooner D."/>
            <person name="Van Deynze A."/>
            <person name="Simon P."/>
        </authorList>
    </citation>
    <scope>NUCLEOTIDE SEQUENCE [LARGE SCALE GENOMIC DNA]</scope>
    <source>
        <tissue evidence="9">Leaf</tissue>
    </source>
</reference>
<dbReference type="OMA" id="CTATTMI"/>
<evidence type="ECO:0000256" key="4">
    <source>
        <dbReference type="ARBA" id="ARBA00022824"/>
    </source>
</evidence>
<keyword evidence="6 7" id="KW-0472">Membrane</keyword>
<feature type="transmembrane region" description="Helical" evidence="7">
    <location>
        <begin position="98"/>
        <end position="115"/>
    </location>
</feature>
<comment type="similarity">
    <text evidence="2">Belongs to the TMEM97/sigma-2 receptor family.</text>
</comment>
<dbReference type="AlphaFoldDB" id="A0A162AEI0"/>
<dbReference type="STRING" id="79200.A0A162AEI0"/>
<dbReference type="PANTHER" id="PTHR31204">
    <property type="entry name" value="SIGMA INTRACELLULAR RECEPTOR 2"/>
    <property type="match status" value="1"/>
</dbReference>
<feature type="domain" description="EXPERA" evidence="8">
    <location>
        <begin position="8"/>
        <end position="140"/>
    </location>
</feature>
<dbReference type="PROSITE" id="PS51751">
    <property type="entry name" value="EXPERA"/>
    <property type="match status" value="1"/>
</dbReference>
<evidence type="ECO:0000259" key="8">
    <source>
        <dbReference type="PROSITE" id="PS51751"/>
    </source>
</evidence>
<dbReference type="KEGG" id="dcr:108216546"/>
<dbReference type="EMBL" id="CP093346">
    <property type="protein sequence ID" value="WOG98809.1"/>
    <property type="molecule type" value="Genomic_DNA"/>
</dbReference>
<evidence type="ECO:0000313" key="10">
    <source>
        <dbReference type="EMBL" id="WOG98809.1"/>
    </source>
</evidence>
<reference evidence="10" key="2">
    <citation type="submission" date="2022-03" db="EMBL/GenBank/DDBJ databases">
        <title>Draft title - Genomic analysis of global carrot germplasm unveils the trajectory of domestication and the origin of high carotenoid orange carrot.</title>
        <authorList>
            <person name="Iorizzo M."/>
            <person name="Ellison S."/>
            <person name="Senalik D."/>
            <person name="Macko-Podgorni A."/>
            <person name="Grzebelus D."/>
            <person name="Bostan H."/>
            <person name="Rolling W."/>
            <person name="Curaba J."/>
            <person name="Simon P."/>
        </authorList>
    </citation>
    <scope>NUCLEOTIDE SEQUENCE</scope>
    <source>
        <tissue evidence="10">Leaf</tissue>
    </source>
</reference>
<feature type="transmembrane region" description="Helical" evidence="7">
    <location>
        <begin position="63"/>
        <end position="86"/>
    </location>
</feature>
<sequence length="166" mass="18625">MGSLTKLIDAVLFLFFLVIAVAAPVLDFQTCLPRDLYPDALVNLKKWYADIYGDYLVAEKPHFFVGIVWVELLFQWPLSIAALYGILGGKSWVRTVSLMYGSSTLTAMVAILAEMRNSGKASEKLFMLYYPFLGFALLAILRGLLPHSGRTTTLGKRPLFNRKKRA</sequence>
<evidence type="ECO:0000256" key="5">
    <source>
        <dbReference type="ARBA" id="ARBA00022989"/>
    </source>
</evidence>
<dbReference type="InterPro" id="IPR016964">
    <property type="entry name" value="Sigma2_recept"/>
</dbReference>
<keyword evidence="5 7" id="KW-1133">Transmembrane helix</keyword>
<name>A0A162AEI0_DAUCS</name>
<accession>A0A162AEI0</accession>
<feature type="transmembrane region" description="Helical" evidence="7">
    <location>
        <begin position="7"/>
        <end position="26"/>
    </location>
</feature>